<feature type="coiled-coil region" evidence="1">
    <location>
        <begin position="26"/>
        <end position="64"/>
    </location>
</feature>
<dbReference type="Proteomes" id="UP001367508">
    <property type="component" value="Unassembled WGS sequence"/>
</dbReference>
<reference evidence="2 3" key="1">
    <citation type="submission" date="2024-01" db="EMBL/GenBank/DDBJ databases">
        <title>The genomes of 5 underutilized Papilionoideae crops provide insights into root nodulation and disease resistanc.</title>
        <authorList>
            <person name="Jiang F."/>
        </authorList>
    </citation>
    <scope>NUCLEOTIDE SEQUENCE [LARGE SCALE GENOMIC DNA]</scope>
    <source>
        <strain evidence="2">LVBAO_FW01</strain>
        <tissue evidence="2">Leaves</tissue>
    </source>
</reference>
<evidence type="ECO:0000313" key="2">
    <source>
        <dbReference type="EMBL" id="KAK7314041.1"/>
    </source>
</evidence>
<evidence type="ECO:0000313" key="3">
    <source>
        <dbReference type="Proteomes" id="UP001367508"/>
    </source>
</evidence>
<name>A0AAN9KCB4_CANGL</name>
<accession>A0AAN9KCB4</accession>
<dbReference type="EMBL" id="JAYMYQ010000009">
    <property type="protein sequence ID" value="KAK7314041.1"/>
    <property type="molecule type" value="Genomic_DNA"/>
</dbReference>
<protein>
    <submittedName>
        <fullName evidence="2">Uncharacterized protein</fullName>
    </submittedName>
</protein>
<keyword evidence="1" id="KW-0175">Coiled coil</keyword>
<sequence>MSCSEEECFSIASIVLLRCDSGCGLRTRMKARVESLERGIEAWKEELETRNELQEARLKRIEELLKGIFVRQQQTNPNGVDGDQNSIKR</sequence>
<gene>
    <name evidence="2" type="ORF">VNO77_39249</name>
</gene>
<keyword evidence="3" id="KW-1185">Reference proteome</keyword>
<dbReference type="AlphaFoldDB" id="A0AAN9KCB4"/>
<comment type="caution">
    <text evidence="2">The sequence shown here is derived from an EMBL/GenBank/DDBJ whole genome shotgun (WGS) entry which is preliminary data.</text>
</comment>
<proteinExistence type="predicted"/>
<organism evidence="2 3">
    <name type="scientific">Canavalia gladiata</name>
    <name type="common">Sword bean</name>
    <name type="synonym">Dolichos gladiatus</name>
    <dbReference type="NCBI Taxonomy" id="3824"/>
    <lineage>
        <taxon>Eukaryota</taxon>
        <taxon>Viridiplantae</taxon>
        <taxon>Streptophyta</taxon>
        <taxon>Embryophyta</taxon>
        <taxon>Tracheophyta</taxon>
        <taxon>Spermatophyta</taxon>
        <taxon>Magnoliopsida</taxon>
        <taxon>eudicotyledons</taxon>
        <taxon>Gunneridae</taxon>
        <taxon>Pentapetalae</taxon>
        <taxon>rosids</taxon>
        <taxon>fabids</taxon>
        <taxon>Fabales</taxon>
        <taxon>Fabaceae</taxon>
        <taxon>Papilionoideae</taxon>
        <taxon>50 kb inversion clade</taxon>
        <taxon>NPAAA clade</taxon>
        <taxon>indigoferoid/millettioid clade</taxon>
        <taxon>Phaseoleae</taxon>
        <taxon>Canavalia</taxon>
    </lineage>
</organism>
<evidence type="ECO:0000256" key="1">
    <source>
        <dbReference type="SAM" id="Coils"/>
    </source>
</evidence>